<feature type="region of interest" description="Disordered" evidence="1">
    <location>
        <begin position="1"/>
        <end position="79"/>
    </location>
</feature>
<sequence>MGNTTSTSSRHHQKRSAAPRQVKTVKKSPFSFGSKKRAPPVATTSKPMTMRGIKAKMASTKSAPVAKKTGRNTKRTKVAKKNDGATMIKKYGPIAWTKAKASGVGPFKKQAPPPTKKAGLFSKLGSKNQRY</sequence>
<keyword evidence="3" id="KW-1185">Reference proteome</keyword>
<comment type="caution">
    <text evidence="2">The sequence shown here is derived from an EMBL/GenBank/DDBJ whole genome shotgun (WGS) entry which is preliminary data.</text>
</comment>
<protein>
    <submittedName>
        <fullName evidence="2">Uncharacterized protein</fullName>
    </submittedName>
</protein>
<evidence type="ECO:0000313" key="2">
    <source>
        <dbReference type="EMBL" id="KAG2205153.1"/>
    </source>
</evidence>
<organism evidence="2 3">
    <name type="scientific">Mucor saturninus</name>
    <dbReference type="NCBI Taxonomy" id="64648"/>
    <lineage>
        <taxon>Eukaryota</taxon>
        <taxon>Fungi</taxon>
        <taxon>Fungi incertae sedis</taxon>
        <taxon>Mucoromycota</taxon>
        <taxon>Mucoromycotina</taxon>
        <taxon>Mucoromycetes</taxon>
        <taxon>Mucorales</taxon>
        <taxon>Mucorineae</taxon>
        <taxon>Mucoraceae</taxon>
        <taxon>Mucor</taxon>
    </lineage>
</organism>
<gene>
    <name evidence="2" type="ORF">INT47_002247</name>
</gene>
<accession>A0A8H7R8F4</accession>
<dbReference type="EMBL" id="JAEPRD010000039">
    <property type="protein sequence ID" value="KAG2205153.1"/>
    <property type="molecule type" value="Genomic_DNA"/>
</dbReference>
<dbReference type="AlphaFoldDB" id="A0A8H7R8F4"/>
<reference evidence="2" key="1">
    <citation type="submission" date="2020-12" db="EMBL/GenBank/DDBJ databases">
        <title>Metabolic potential, ecology and presence of endohyphal bacteria is reflected in genomic diversity of Mucoromycotina.</title>
        <authorList>
            <person name="Muszewska A."/>
            <person name="Okrasinska A."/>
            <person name="Steczkiewicz K."/>
            <person name="Drgas O."/>
            <person name="Orlowska M."/>
            <person name="Perlinska-Lenart U."/>
            <person name="Aleksandrzak-Piekarczyk T."/>
            <person name="Szatraj K."/>
            <person name="Zielenkiewicz U."/>
            <person name="Pilsyk S."/>
            <person name="Malc E."/>
            <person name="Mieczkowski P."/>
            <person name="Kruszewska J.S."/>
            <person name="Biernat P."/>
            <person name="Pawlowska J."/>
        </authorList>
    </citation>
    <scope>NUCLEOTIDE SEQUENCE</scope>
    <source>
        <strain evidence="2">WA0000017839</strain>
    </source>
</reference>
<proteinExistence type="predicted"/>
<evidence type="ECO:0000256" key="1">
    <source>
        <dbReference type="SAM" id="MobiDB-lite"/>
    </source>
</evidence>
<feature type="compositionally biased region" description="Basic residues" evidence="1">
    <location>
        <begin position="68"/>
        <end position="79"/>
    </location>
</feature>
<evidence type="ECO:0000313" key="3">
    <source>
        <dbReference type="Proteomes" id="UP000603453"/>
    </source>
</evidence>
<feature type="region of interest" description="Disordered" evidence="1">
    <location>
        <begin position="101"/>
        <end position="131"/>
    </location>
</feature>
<dbReference type="Proteomes" id="UP000603453">
    <property type="component" value="Unassembled WGS sequence"/>
</dbReference>
<name>A0A8H7R8F4_9FUNG</name>